<dbReference type="InterPro" id="IPR043502">
    <property type="entry name" value="DNA/RNA_pol_sf"/>
</dbReference>
<dbReference type="Proteomes" id="UP000198211">
    <property type="component" value="Unassembled WGS sequence"/>
</dbReference>
<name>A0A225WY43_9STRA</name>
<protein>
    <recommendedName>
        <fullName evidence="1">Reverse transcriptase domain-containing protein</fullName>
    </recommendedName>
</protein>
<evidence type="ECO:0000259" key="1">
    <source>
        <dbReference type="PROSITE" id="PS50878"/>
    </source>
</evidence>
<comment type="caution">
    <text evidence="2">The sequence shown here is derived from an EMBL/GenBank/DDBJ whole genome shotgun (WGS) entry which is preliminary data.</text>
</comment>
<gene>
    <name evidence="2" type="ORF">PHMEG_0002848</name>
</gene>
<dbReference type="CDD" id="cd01650">
    <property type="entry name" value="RT_nLTR_like"/>
    <property type="match status" value="1"/>
</dbReference>
<sequence>MIGIGLMADIFCLKKAGDGADPLNYRPLALLNTDYKILTKVLTTQLRSSLARRVSKFQNGFVPGREIHATLDYLSAAQRMTISSPEARNSLAILLDFAKAYDSLNRNFLYATLRRHGYPNHFVQVIKKLHTGTTVRFLANGTRSRKVPVSRGIRQGCPLAPLLFILAIEPLYQKLHSGTVHCGITLKTKSSRTELRVAGYADDTAVYLRDKDELQADYKSM</sequence>
<evidence type="ECO:0000313" key="3">
    <source>
        <dbReference type="Proteomes" id="UP000198211"/>
    </source>
</evidence>
<evidence type="ECO:0000313" key="2">
    <source>
        <dbReference type="EMBL" id="OWZ22452.1"/>
    </source>
</evidence>
<dbReference type="PROSITE" id="PS50878">
    <property type="entry name" value="RT_POL"/>
    <property type="match status" value="1"/>
</dbReference>
<reference evidence="3" key="1">
    <citation type="submission" date="2017-03" db="EMBL/GenBank/DDBJ databases">
        <title>Phytopthora megakarya and P. palmivora, two closely related causual agents of cacao black pod achieved similar genome size and gene model numbers by different mechanisms.</title>
        <authorList>
            <person name="Ali S."/>
            <person name="Shao J."/>
            <person name="Larry D.J."/>
            <person name="Kronmiller B."/>
            <person name="Shen D."/>
            <person name="Strem M.D."/>
            <person name="Melnick R.L."/>
            <person name="Guiltinan M.J."/>
            <person name="Tyler B.M."/>
            <person name="Meinhardt L.W."/>
            <person name="Bailey B.A."/>
        </authorList>
    </citation>
    <scope>NUCLEOTIDE SEQUENCE [LARGE SCALE GENOMIC DNA]</scope>
    <source>
        <strain evidence="3">zdho120</strain>
    </source>
</reference>
<accession>A0A225WY43</accession>
<dbReference type="Pfam" id="PF00078">
    <property type="entry name" value="RVT_1"/>
    <property type="match status" value="1"/>
</dbReference>
<organism evidence="2 3">
    <name type="scientific">Phytophthora megakarya</name>
    <dbReference type="NCBI Taxonomy" id="4795"/>
    <lineage>
        <taxon>Eukaryota</taxon>
        <taxon>Sar</taxon>
        <taxon>Stramenopiles</taxon>
        <taxon>Oomycota</taxon>
        <taxon>Peronosporomycetes</taxon>
        <taxon>Peronosporales</taxon>
        <taxon>Peronosporaceae</taxon>
        <taxon>Phytophthora</taxon>
    </lineage>
</organism>
<dbReference type="SUPFAM" id="SSF56672">
    <property type="entry name" value="DNA/RNA polymerases"/>
    <property type="match status" value="1"/>
</dbReference>
<dbReference type="OrthoDB" id="167162at2759"/>
<dbReference type="InterPro" id="IPR000477">
    <property type="entry name" value="RT_dom"/>
</dbReference>
<feature type="domain" description="Reverse transcriptase" evidence="1">
    <location>
        <begin position="1"/>
        <end position="221"/>
    </location>
</feature>
<proteinExistence type="predicted"/>
<dbReference type="EMBL" id="NBNE01000135">
    <property type="protein sequence ID" value="OWZ22452.1"/>
    <property type="molecule type" value="Genomic_DNA"/>
</dbReference>
<dbReference type="STRING" id="4795.A0A225WY43"/>
<dbReference type="PANTHER" id="PTHR19446">
    <property type="entry name" value="REVERSE TRANSCRIPTASES"/>
    <property type="match status" value="1"/>
</dbReference>
<keyword evidence="3" id="KW-1185">Reference proteome</keyword>
<dbReference type="AlphaFoldDB" id="A0A225WY43"/>